<dbReference type="Gene3D" id="3.20.20.140">
    <property type="entry name" value="Metal-dependent hydrolases"/>
    <property type="match status" value="1"/>
</dbReference>
<dbReference type="InterPro" id="IPR004805">
    <property type="entry name" value="DnaE2/DnaE/PolC"/>
</dbReference>
<evidence type="ECO:0000313" key="14">
    <source>
        <dbReference type="EMBL" id="RZI46084.1"/>
    </source>
</evidence>
<dbReference type="InterPro" id="IPR040982">
    <property type="entry name" value="DNA_pol3_finger"/>
</dbReference>
<dbReference type="PANTHER" id="PTHR32294:SF0">
    <property type="entry name" value="DNA POLYMERASE III SUBUNIT ALPHA"/>
    <property type="match status" value="1"/>
</dbReference>
<evidence type="ECO:0000256" key="11">
    <source>
        <dbReference type="ARBA" id="ARBA00026073"/>
    </source>
</evidence>
<dbReference type="OrthoDB" id="9803237at2"/>
<keyword evidence="15" id="KW-1185">Reference proteome</keyword>
<evidence type="ECO:0000256" key="2">
    <source>
        <dbReference type="ARBA" id="ARBA00009496"/>
    </source>
</evidence>
<dbReference type="GO" id="GO:0008408">
    <property type="term" value="F:3'-5' exonuclease activity"/>
    <property type="evidence" value="ECO:0007669"/>
    <property type="project" value="InterPro"/>
</dbReference>
<comment type="subcellular location">
    <subcellularLocation>
        <location evidence="1">Cytoplasm</location>
    </subcellularLocation>
</comment>
<dbReference type="InterPro" id="IPR016195">
    <property type="entry name" value="Pol/histidinol_Pase-like"/>
</dbReference>
<dbReference type="GO" id="GO:0006260">
    <property type="term" value="P:DNA replication"/>
    <property type="evidence" value="ECO:0007669"/>
    <property type="project" value="UniProtKB-KW"/>
</dbReference>
<dbReference type="InterPro" id="IPR003141">
    <property type="entry name" value="Pol/His_phosphatase_N"/>
</dbReference>
<evidence type="ECO:0000313" key="15">
    <source>
        <dbReference type="Proteomes" id="UP000293550"/>
    </source>
</evidence>
<keyword evidence="5" id="KW-0963">Cytoplasm</keyword>
<comment type="catalytic activity">
    <reaction evidence="12">
        <text>DNA(n) + a 2'-deoxyribonucleoside 5'-triphosphate = DNA(n+1) + diphosphate</text>
        <dbReference type="Rhea" id="RHEA:22508"/>
        <dbReference type="Rhea" id="RHEA-COMP:17339"/>
        <dbReference type="Rhea" id="RHEA-COMP:17340"/>
        <dbReference type="ChEBI" id="CHEBI:33019"/>
        <dbReference type="ChEBI" id="CHEBI:61560"/>
        <dbReference type="ChEBI" id="CHEBI:173112"/>
        <dbReference type="EC" id="2.7.7.7"/>
    </reaction>
</comment>
<evidence type="ECO:0000256" key="6">
    <source>
        <dbReference type="ARBA" id="ARBA00022679"/>
    </source>
</evidence>
<proteinExistence type="inferred from homology"/>
<dbReference type="Gene3D" id="1.10.10.1600">
    <property type="entry name" value="Bacterial DNA polymerase III alpha subunit, thumb domain"/>
    <property type="match status" value="1"/>
</dbReference>
<dbReference type="RefSeq" id="WP_130153841.1">
    <property type="nucleotide sequence ID" value="NZ_SCFB01000005.1"/>
</dbReference>
<dbReference type="NCBIfam" id="TIGR00594">
    <property type="entry name" value="polc"/>
    <property type="match status" value="1"/>
</dbReference>
<dbReference type="Gene3D" id="1.10.150.870">
    <property type="match status" value="1"/>
</dbReference>
<dbReference type="InterPro" id="IPR049821">
    <property type="entry name" value="PolIIIA_DnaE1_PHP"/>
</dbReference>
<dbReference type="Pfam" id="PF07733">
    <property type="entry name" value="DNA_pol3_alpha"/>
    <property type="match status" value="1"/>
</dbReference>
<dbReference type="PANTHER" id="PTHR32294">
    <property type="entry name" value="DNA POLYMERASE III SUBUNIT ALPHA"/>
    <property type="match status" value="1"/>
</dbReference>
<comment type="subunit">
    <text evidence="11">DNA polymerase III contains a core (composed of alpha, epsilon and theta chains) that associates with a tau subunit. This core dimerizes to form the POLIII' complex. PolIII' associates with the gamma complex (composed of gamma, delta, delta', psi and chi chains) and with the beta chain to form the complete DNA polymerase III complex.</text>
</comment>
<dbReference type="EC" id="2.7.7.7" evidence="3"/>
<gene>
    <name evidence="14" type="ORF">EQU50_03895</name>
</gene>
<dbReference type="CDD" id="cd07433">
    <property type="entry name" value="PHP_PolIIIA_DnaE1"/>
    <property type="match status" value="1"/>
</dbReference>
<protein>
    <recommendedName>
        <fullName evidence="4">DNA polymerase III subunit alpha</fullName>
        <ecNumber evidence="3">2.7.7.7</ecNumber>
    </recommendedName>
</protein>
<dbReference type="EMBL" id="SCFB01000005">
    <property type="protein sequence ID" value="RZI46084.1"/>
    <property type="molecule type" value="Genomic_DNA"/>
</dbReference>
<evidence type="ECO:0000259" key="13">
    <source>
        <dbReference type="SMART" id="SM00481"/>
    </source>
</evidence>
<dbReference type="GO" id="GO:0005737">
    <property type="term" value="C:cytoplasm"/>
    <property type="evidence" value="ECO:0007669"/>
    <property type="project" value="UniProtKB-SubCell"/>
</dbReference>
<dbReference type="Proteomes" id="UP000293550">
    <property type="component" value="Unassembled WGS sequence"/>
</dbReference>
<evidence type="ECO:0000256" key="9">
    <source>
        <dbReference type="ARBA" id="ARBA00022932"/>
    </source>
</evidence>
<evidence type="ECO:0000256" key="4">
    <source>
        <dbReference type="ARBA" id="ARBA00019114"/>
    </source>
</evidence>
<dbReference type="GO" id="GO:0003676">
    <property type="term" value="F:nucleic acid binding"/>
    <property type="evidence" value="ECO:0007669"/>
    <property type="project" value="InterPro"/>
</dbReference>
<organism evidence="14 15">
    <name type="scientific">Candidatus Finniella inopinata</name>
    <dbReference type="NCBI Taxonomy" id="1696036"/>
    <lineage>
        <taxon>Bacteria</taxon>
        <taxon>Pseudomonadati</taxon>
        <taxon>Pseudomonadota</taxon>
        <taxon>Alphaproteobacteria</taxon>
        <taxon>Holosporales</taxon>
        <taxon>Candidatus Paracaedibacteraceae</taxon>
        <taxon>Candidatus Finniella</taxon>
    </lineage>
</organism>
<dbReference type="Pfam" id="PF17657">
    <property type="entry name" value="DNA_pol3_finger"/>
    <property type="match status" value="1"/>
</dbReference>
<dbReference type="InterPro" id="IPR011708">
    <property type="entry name" value="DNA_pol3_alpha_NTPase_dom"/>
</dbReference>
<feature type="domain" description="Polymerase/histidinol phosphatase N-terminal" evidence="13">
    <location>
        <begin position="9"/>
        <end position="76"/>
    </location>
</feature>
<comment type="similarity">
    <text evidence="2">Belongs to the DNA polymerase type-C family. DnaE subfamily.</text>
</comment>
<dbReference type="Pfam" id="PF01336">
    <property type="entry name" value="tRNA_anti-codon"/>
    <property type="match status" value="1"/>
</dbReference>
<dbReference type="Pfam" id="PF14579">
    <property type="entry name" value="HHH_6"/>
    <property type="match status" value="1"/>
</dbReference>
<evidence type="ECO:0000256" key="1">
    <source>
        <dbReference type="ARBA" id="ARBA00004496"/>
    </source>
</evidence>
<dbReference type="SUPFAM" id="SSF89550">
    <property type="entry name" value="PHP domain-like"/>
    <property type="match status" value="1"/>
</dbReference>
<keyword evidence="6 14" id="KW-0808">Transferase</keyword>
<keyword evidence="9" id="KW-0239">DNA-directed DNA polymerase</keyword>
<evidence type="ECO:0000256" key="3">
    <source>
        <dbReference type="ARBA" id="ARBA00012417"/>
    </source>
</evidence>
<dbReference type="InterPro" id="IPR004013">
    <property type="entry name" value="PHP_dom"/>
</dbReference>
<dbReference type="Pfam" id="PF02811">
    <property type="entry name" value="PHP"/>
    <property type="match status" value="1"/>
</dbReference>
<dbReference type="InterPro" id="IPR004365">
    <property type="entry name" value="NA-bd_OB_tRNA"/>
</dbReference>
<dbReference type="InterPro" id="IPR029460">
    <property type="entry name" value="DNAPol_HHH"/>
</dbReference>
<keyword evidence="8" id="KW-0235">DNA replication</keyword>
<evidence type="ECO:0000256" key="5">
    <source>
        <dbReference type="ARBA" id="ARBA00022490"/>
    </source>
</evidence>
<keyword evidence="7 14" id="KW-0548">Nucleotidyltransferase</keyword>
<comment type="function">
    <text evidence="10">DNA polymerase III is a complex, multichain enzyme responsible for most of the replicative synthesis in bacteria. This DNA polymerase also exhibits 3' to 5' exonuclease activity. The alpha chain is the DNA polymerase.</text>
</comment>
<dbReference type="GO" id="GO:0003887">
    <property type="term" value="F:DNA-directed DNA polymerase activity"/>
    <property type="evidence" value="ECO:0007669"/>
    <property type="project" value="UniProtKB-KW"/>
</dbReference>
<name>A0A4Q7DJ79_9PROT</name>
<evidence type="ECO:0000256" key="7">
    <source>
        <dbReference type="ARBA" id="ARBA00022695"/>
    </source>
</evidence>
<dbReference type="SMART" id="SM00481">
    <property type="entry name" value="POLIIIAc"/>
    <property type="match status" value="1"/>
</dbReference>
<sequence>MTFSSPRFVHLRLHSAYSLAEGALPIKLIPQLCQKNKMPAVAITDTANLFGALEFATTCAKSGIQPMIGCQVNLYLEALSGYAPLVLLVQSEQGYRHLLKIVSDSYLNPLTGTDKPVVSLTDLQGRSTGLILLTGGHKGPLGRLISQDPDAVPDFVTTLKTLFEDRIYIELARHGLAEQQRLEPKFLELALDHNLPIVATNDVFFDQRDMYQAHDALLCIADGRYVSENDRNRVTAEHYFKSADEMETLFKDLPEAVENTVLIAQRCHFMPAGQAPILPPFPTVTGRGEQEELREEAEAGLEKRLKEEVFPRFKNEEIHAKVRDDYYERLNYEFDIISRMGFAGYFLIVADFIQWAKSQNIPVGPGRGSGAGSLVAWSLTITDMDPIHFGLIFERFLNPERVSMPDFDIDFCQDRRDEVIQYVRRKYGDDRVAHIITFGKLQARAVLRDVGRVLQMPYGQVDRLCKMIPNNPANPVSLQQALELEPSLKQQREQDETVGNLIDIGIRLEGLYRHASTHAAGVVIGDRPLWELVPLYKDERSELPATQFSMKYVEEAGLLKFDFLGLKTLTVIERCSQLIRARGIPFQINKVPLDDPKTFDLLCRVEVVGVFQVESAGMRDVLRRLKPDRFEDIVALVALYRPGPMDDIPRYLSCKHGEEEVRYLHPALQPILEPTYGVMVYQEQVMKIAQVLGGYTLGAADLLRRAMGKKIKSEMDAQRDLFVAGAIKDGVDKGVAAQIFDQMAKFAGYGFNKSHSAPYALLTYHTAYLKANYPLEFFAATMTYDMHNTDKLTLYRQDLLRADMPLFPPDVNHSMATFAVENNGIRYALAAIKNVGLQAMESLVAERVANGPFKNLADFTARLDGKTVNKRQLENLIAAGALDSLLQAENINRRQVFEGVDFLLSQNHLRRQEKANKQTLLFGGSQQAPITITLPNVRAWGLLESLQKEFEALGFFQSAHPLDIYKDSLAILKLTNSADLAAKATESLAAVNVAGIILFKQERTSKNGQKFAFVGLSDTTGVYEIALFSEIYQQTRDLLTPGTAVYVAAGLRAEGESYRLTAQSLELLDQKTQSQSVVLTVNQRFDVQALKDFLQTCPTGKTKIKLDITLPDLPPARMTLPGGYHLNADQRSQLFSFCNT</sequence>
<dbReference type="AlphaFoldDB" id="A0A4Q7DJ79"/>
<evidence type="ECO:0000256" key="10">
    <source>
        <dbReference type="ARBA" id="ARBA00025611"/>
    </source>
</evidence>
<evidence type="ECO:0000256" key="8">
    <source>
        <dbReference type="ARBA" id="ARBA00022705"/>
    </source>
</evidence>
<accession>A0A4Q7DJ79</accession>
<comment type="caution">
    <text evidence="14">The sequence shown here is derived from an EMBL/GenBank/DDBJ whole genome shotgun (WGS) entry which is preliminary data.</text>
</comment>
<evidence type="ECO:0000256" key="12">
    <source>
        <dbReference type="ARBA" id="ARBA00049244"/>
    </source>
</evidence>
<reference evidence="14 15" key="1">
    <citation type="submission" date="2018-10" db="EMBL/GenBank/DDBJ databases">
        <title>An updated phylogeny of the Alphaproteobacteria reveals that the parasitic Rickettsiales and Holosporales have independent origins.</title>
        <authorList>
            <person name="Munoz-Gomez S.A."/>
            <person name="Hess S."/>
            <person name="Burger G."/>
            <person name="Lang B.F."/>
            <person name="Susko E."/>
            <person name="Slamovits C.H."/>
            <person name="Roger A.J."/>
        </authorList>
    </citation>
    <scope>NUCLEOTIDE SEQUENCE [LARGE SCALE GENOMIC DNA]</scope>
    <source>
        <strain evidence="14">HOLO01</strain>
    </source>
</reference>
<dbReference type="InterPro" id="IPR041931">
    <property type="entry name" value="DNA_pol3_alpha_thumb_dom"/>
</dbReference>
<dbReference type="CDD" id="cd04485">
    <property type="entry name" value="DnaE_OBF"/>
    <property type="match status" value="1"/>
</dbReference>
<dbReference type="NCBIfam" id="NF004226">
    <property type="entry name" value="PRK05673.1"/>
    <property type="match status" value="1"/>
</dbReference>